<organism evidence="2 3">
    <name type="scientific">Floridaenema evergladense BLCC-F167</name>
    <dbReference type="NCBI Taxonomy" id="3153639"/>
    <lineage>
        <taxon>Bacteria</taxon>
        <taxon>Bacillati</taxon>
        <taxon>Cyanobacteriota</taxon>
        <taxon>Cyanophyceae</taxon>
        <taxon>Oscillatoriophycideae</taxon>
        <taxon>Aerosakkonematales</taxon>
        <taxon>Aerosakkonemataceae</taxon>
        <taxon>Floridanema</taxon>
        <taxon>Floridanema evergladense</taxon>
    </lineage>
</organism>
<keyword evidence="1" id="KW-1133">Transmembrane helix</keyword>
<protein>
    <submittedName>
        <fullName evidence="2">Uncharacterized protein</fullName>
    </submittedName>
</protein>
<evidence type="ECO:0000313" key="2">
    <source>
        <dbReference type="EMBL" id="MFB2833086.1"/>
    </source>
</evidence>
<evidence type="ECO:0000256" key="1">
    <source>
        <dbReference type="SAM" id="Phobius"/>
    </source>
</evidence>
<reference evidence="2 3" key="1">
    <citation type="submission" date="2024-09" db="EMBL/GenBank/DDBJ databases">
        <title>Floridaenema gen nov. (Aerosakkonemataceae, Aerosakkonematales ord. nov., Cyanobacteria) from benthic tropical and subtropical fresh waters, with the description of four new species.</title>
        <authorList>
            <person name="Moretto J.A."/>
            <person name="Berthold D.E."/>
            <person name="Lefler F.W."/>
            <person name="Huang I.-S."/>
            <person name="Laughinghouse H. IV."/>
        </authorList>
    </citation>
    <scope>NUCLEOTIDE SEQUENCE [LARGE SCALE GENOMIC DNA]</scope>
    <source>
        <strain evidence="2 3">BLCC-F167</strain>
    </source>
</reference>
<evidence type="ECO:0000313" key="3">
    <source>
        <dbReference type="Proteomes" id="UP001576780"/>
    </source>
</evidence>
<proteinExistence type="predicted"/>
<keyword evidence="1" id="KW-0812">Transmembrane</keyword>
<keyword evidence="3" id="KW-1185">Reference proteome</keyword>
<dbReference type="Proteomes" id="UP001576780">
    <property type="component" value="Unassembled WGS sequence"/>
</dbReference>
<sequence>MRLSLHPAPDNLTAHVDVVVTTFMYSHQVVGFPIIVVAIFVV</sequence>
<feature type="transmembrane region" description="Helical" evidence="1">
    <location>
        <begin position="20"/>
        <end position="41"/>
    </location>
</feature>
<accession>A0ABV4WE92</accession>
<dbReference type="RefSeq" id="WP_413275554.1">
    <property type="nucleotide sequence ID" value="NZ_JBHFNT010000013.1"/>
</dbReference>
<dbReference type="EMBL" id="JBHFNT010000013">
    <property type="protein sequence ID" value="MFB2833086.1"/>
    <property type="molecule type" value="Genomic_DNA"/>
</dbReference>
<keyword evidence="1" id="KW-0472">Membrane</keyword>
<gene>
    <name evidence="2" type="ORF">ACE1CA_00980</name>
</gene>
<name>A0ABV4WE92_9CYAN</name>
<comment type="caution">
    <text evidence="2">The sequence shown here is derived from an EMBL/GenBank/DDBJ whole genome shotgun (WGS) entry which is preliminary data.</text>
</comment>